<evidence type="ECO:0000313" key="3">
    <source>
        <dbReference type="Proteomes" id="UP000324222"/>
    </source>
</evidence>
<comment type="caution">
    <text evidence="2">The sequence shown here is derived from an EMBL/GenBank/DDBJ whole genome shotgun (WGS) entry which is preliminary data.</text>
</comment>
<sequence length="116" mass="12683">MPQHPRSSAKVPLLPNPTHSSATQPYSYAVHHIRDKPHLTHDLYTLSPRHPLTYHVSQGGDLDEKRSRGQYTSGNKHSAIKGGGELVAPFGLSPSCQHANTDKGGNYSWSTSSMLI</sequence>
<feature type="region of interest" description="Disordered" evidence="1">
    <location>
        <begin position="1"/>
        <end position="24"/>
    </location>
</feature>
<proteinExistence type="predicted"/>
<dbReference type="EMBL" id="VSRR010000236">
    <property type="protein sequence ID" value="MPC12778.1"/>
    <property type="molecule type" value="Genomic_DNA"/>
</dbReference>
<accession>A0A5B7CUI5</accession>
<evidence type="ECO:0000313" key="2">
    <source>
        <dbReference type="EMBL" id="MPC12778.1"/>
    </source>
</evidence>
<name>A0A5B7CUI5_PORTR</name>
<gene>
    <name evidence="2" type="ORF">E2C01_005487</name>
</gene>
<organism evidence="2 3">
    <name type="scientific">Portunus trituberculatus</name>
    <name type="common">Swimming crab</name>
    <name type="synonym">Neptunus trituberculatus</name>
    <dbReference type="NCBI Taxonomy" id="210409"/>
    <lineage>
        <taxon>Eukaryota</taxon>
        <taxon>Metazoa</taxon>
        <taxon>Ecdysozoa</taxon>
        <taxon>Arthropoda</taxon>
        <taxon>Crustacea</taxon>
        <taxon>Multicrustacea</taxon>
        <taxon>Malacostraca</taxon>
        <taxon>Eumalacostraca</taxon>
        <taxon>Eucarida</taxon>
        <taxon>Decapoda</taxon>
        <taxon>Pleocyemata</taxon>
        <taxon>Brachyura</taxon>
        <taxon>Eubrachyura</taxon>
        <taxon>Portunoidea</taxon>
        <taxon>Portunidae</taxon>
        <taxon>Portuninae</taxon>
        <taxon>Portunus</taxon>
    </lineage>
</organism>
<evidence type="ECO:0000256" key="1">
    <source>
        <dbReference type="SAM" id="MobiDB-lite"/>
    </source>
</evidence>
<dbReference type="AlphaFoldDB" id="A0A5B7CUI5"/>
<reference evidence="2 3" key="1">
    <citation type="submission" date="2019-05" db="EMBL/GenBank/DDBJ databases">
        <title>Another draft genome of Portunus trituberculatus and its Hox gene families provides insights of decapod evolution.</title>
        <authorList>
            <person name="Jeong J.-H."/>
            <person name="Song I."/>
            <person name="Kim S."/>
            <person name="Choi T."/>
            <person name="Kim D."/>
            <person name="Ryu S."/>
            <person name="Kim W."/>
        </authorList>
    </citation>
    <scope>NUCLEOTIDE SEQUENCE [LARGE SCALE GENOMIC DNA]</scope>
    <source>
        <tissue evidence="2">Muscle</tissue>
    </source>
</reference>
<feature type="region of interest" description="Disordered" evidence="1">
    <location>
        <begin position="55"/>
        <end position="84"/>
    </location>
</feature>
<dbReference type="Proteomes" id="UP000324222">
    <property type="component" value="Unassembled WGS sequence"/>
</dbReference>
<keyword evidence="3" id="KW-1185">Reference proteome</keyword>
<protein>
    <submittedName>
        <fullName evidence="2">Uncharacterized protein</fullName>
    </submittedName>
</protein>